<gene>
    <name evidence="3" type="ORF">ECANGB1_185</name>
</gene>
<evidence type="ECO:0000313" key="4">
    <source>
        <dbReference type="Proteomes" id="UP000192639"/>
    </source>
</evidence>
<keyword evidence="4" id="KW-1185">Reference proteome</keyword>
<evidence type="ECO:0000256" key="1">
    <source>
        <dbReference type="SAM" id="MobiDB-lite"/>
    </source>
</evidence>
<organism evidence="3 4">
    <name type="scientific">Enterospora canceri</name>
    <dbReference type="NCBI Taxonomy" id="1081671"/>
    <lineage>
        <taxon>Eukaryota</taxon>
        <taxon>Fungi</taxon>
        <taxon>Fungi incertae sedis</taxon>
        <taxon>Microsporidia</taxon>
        <taxon>Enterocytozoonidae</taxon>
        <taxon>Enterospora</taxon>
    </lineage>
</organism>
<protein>
    <submittedName>
        <fullName evidence="3">Uncharacterized protein</fullName>
    </submittedName>
</protein>
<dbReference type="EMBL" id="LWDP01000108">
    <property type="protein sequence ID" value="ORD93325.1"/>
    <property type="molecule type" value="Genomic_DNA"/>
</dbReference>
<feature type="compositionally biased region" description="Basic and acidic residues" evidence="1">
    <location>
        <begin position="23"/>
        <end position="48"/>
    </location>
</feature>
<feature type="region of interest" description="Disordered" evidence="1">
    <location>
        <begin position="17"/>
        <end position="77"/>
    </location>
</feature>
<evidence type="ECO:0000256" key="2">
    <source>
        <dbReference type="SAM" id="SignalP"/>
    </source>
</evidence>
<reference evidence="3 4" key="1">
    <citation type="journal article" date="2017" name="Environ. Microbiol.">
        <title>Decay of the glycolytic pathway and adaptation to intranuclear parasitism within Enterocytozoonidae microsporidia.</title>
        <authorList>
            <person name="Wiredu Boakye D."/>
            <person name="Jaroenlak P."/>
            <person name="Prachumwat A."/>
            <person name="Williams T.A."/>
            <person name="Bateman K.S."/>
            <person name="Itsathitphaisarn O."/>
            <person name="Sritunyalucksana K."/>
            <person name="Paszkiewicz K.H."/>
            <person name="Moore K.A."/>
            <person name="Stentiford G.D."/>
            <person name="Williams B.A."/>
        </authorList>
    </citation>
    <scope>NUCLEOTIDE SEQUENCE [LARGE SCALE GENOMIC DNA]</scope>
    <source>
        <strain evidence="3 4">GB1</strain>
    </source>
</reference>
<name>A0A1Y1S4L5_9MICR</name>
<feature type="chain" id="PRO_5012056118" evidence="2">
    <location>
        <begin position="19"/>
        <end position="77"/>
    </location>
</feature>
<proteinExistence type="predicted"/>
<sequence length="77" mass="8916">MGMRLYWIILLAKPIVKETNPSEDNKNSVKTNEENKPDQGSKQTDEQKPRKKVKRKNSMYCCAQPNFSEQSNIDAKD</sequence>
<dbReference type="AlphaFoldDB" id="A0A1Y1S4L5"/>
<keyword evidence="2" id="KW-0732">Signal</keyword>
<feature type="signal peptide" evidence="2">
    <location>
        <begin position="1"/>
        <end position="18"/>
    </location>
</feature>
<dbReference type="Proteomes" id="UP000192639">
    <property type="component" value="Unassembled WGS sequence"/>
</dbReference>
<comment type="caution">
    <text evidence="3">The sequence shown here is derived from an EMBL/GenBank/DDBJ whole genome shotgun (WGS) entry which is preliminary data.</text>
</comment>
<evidence type="ECO:0000313" key="3">
    <source>
        <dbReference type="EMBL" id="ORD93325.1"/>
    </source>
</evidence>
<feature type="compositionally biased region" description="Polar residues" evidence="1">
    <location>
        <begin position="65"/>
        <end position="77"/>
    </location>
</feature>
<dbReference type="VEuPathDB" id="MicrosporidiaDB:ECANGB1_185"/>
<accession>A0A1Y1S4L5</accession>